<dbReference type="PANTHER" id="PTHR21254">
    <property type="entry name" value="C2 DOMAIN-CONTAINING PROTEIN 3"/>
    <property type="match status" value="1"/>
</dbReference>
<organism evidence="3 4">
    <name type="scientific">Mycetomoellerius zeteki</name>
    <dbReference type="NCBI Taxonomy" id="64791"/>
    <lineage>
        <taxon>Eukaryota</taxon>
        <taxon>Metazoa</taxon>
        <taxon>Ecdysozoa</taxon>
        <taxon>Arthropoda</taxon>
        <taxon>Hexapoda</taxon>
        <taxon>Insecta</taxon>
        <taxon>Pterygota</taxon>
        <taxon>Neoptera</taxon>
        <taxon>Endopterygota</taxon>
        <taxon>Hymenoptera</taxon>
        <taxon>Apocrita</taxon>
        <taxon>Aculeata</taxon>
        <taxon>Formicoidea</taxon>
        <taxon>Formicidae</taxon>
        <taxon>Myrmicinae</taxon>
        <taxon>Mycetomoellerius</taxon>
    </lineage>
</organism>
<dbReference type="InterPro" id="IPR035892">
    <property type="entry name" value="C2_domain_sf"/>
</dbReference>
<dbReference type="GO" id="GO:0005814">
    <property type="term" value="C:centriole"/>
    <property type="evidence" value="ECO:0007669"/>
    <property type="project" value="TreeGrafter"/>
</dbReference>
<evidence type="ECO:0000313" key="3">
    <source>
        <dbReference type="EMBL" id="KYQ51503.1"/>
    </source>
</evidence>
<dbReference type="Proteomes" id="UP000075809">
    <property type="component" value="Unassembled WGS sequence"/>
</dbReference>
<evidence type="ECO:0000259" key="2">
    <source>
        <dbReference type="PROSITE" id="PS50004"/>
    </source>
</evidence>
<feature type="compositionally biased region" description="Low complexity" evidence="1">
    <location>
        <begin position="267"/>
        <end position="278"/>
    </location>
</feature>
<proteinExistence type="predicted"/>
<dbReference type="GO" id="GO:0060271">
    <property type="term" value="P:cilium assembly"/>
    <property type="evidence" value="ECO:0007669"/>
    <property type="project" value="TreeGrafter"/>
</dbReference>
<feature type="domain" description="C2" evidence="2">
    <location>
        <begin position="974"/>
        <end position="1118"/>
    </location>
</feature>
<keyword evidence="4" id="KW-1185">Reference proteome</keyword>
<dbReference type="SUPFAM" id="SSF49562">
    <property type="entry name" value="C2 domain (Calcium/lipid-binding domain, CaLB)"/>
    <property type="match status" value="2"/>
</dbReference>
<dbReference type="EMBL" id="KQ982730">
    <property type="protein sequence ID" value="KYQ51503.1"/>
    <property type="molecule type" value="Genomic_DNA"/>
</dbReference>
<evidence type="ECO:0000256" key="1">
    <source>
        <dbReference type="SAM" id="MobiDB-lite"/>
    </source>
</evidence>
<reference evidence="3 4" key="1">
    <citation type="submission" date="2015-09" db="EMBL/GenBank/DDBJ databases">
        <title>Trachymyrmex zeteki WGS genome.</title>
        <authorList>
            <person name="Nygaard S."/>
            <person name="Hu H."/>
            <person name="Boomsma J."/>
            <person name="Zhang G."/>
        </authorList>
    </citation>
    <scope>NUCLEOTIDE SEQUENCE [LARGE SCALE GENOMIC DNA]</scope>
    <source>
        <strain evidence="3">Tzet28-1</strain>
        <tissue evidence="3">Whole body</tissue>
    </source>
</reference>
<feature type="region of interest" description="Disordered" evidence="1">
    <location>
        <begin position="264"/>
        <end position="283"/>
    </location>
</feature>
<dbReference type="PANTHER" id="PTHR21254:SF1">
    <property type="entry name" value="C2 DOMAIN-CONTAINING PROTEIN 3"/>
    <property type="match status" value="1"/>
</dbReference>
<dbReference type="Pfam" id="PF25339">
    <property type="entry name" value="C2_C2CD3_N"/>
    <property type="match status" value="1"/>
</dbReference>
<dbReference type="PROSITE" id="PS50004">
    <property type="entry name" value="C2"/>
    <property type="match status" value="1"/>
</dbReference>
<accession>A0A151WUH4</accession>
<dbReference type="InterPro" id="IPR057537">
    <property type="entry name" value="C2_C2CD3_N"/>
</dbReference>
<dbReference type="GO" id="GO:0071539">
    <property type="term" value="P:protein localization to centrosome"/>
    <property type="evidence" value="ECO:0007669"/>
    <property type="project" value="TreeGrafter"/>
</dbReference>
<dbReference type="Pfam" id="PF00168">
    <property type="entry name" value="C2"/>
    <property type="match status" value="1"/>
</dbReference>
<dbReference type="InterPro" id="IPR000008">
    <property type="entry name" value="C2_dom"/>
</dbReference>
<protein>
    <submittedName>
        <fullName evidence="3">C2 domain-containing protein 3</fullName>
    </submittedName>
</protein>
<name>A0A151WUH4_9HYME</name>
<evidence type="ECO:0000313" key="4">
    <source>
        <dbReference type="Proteomes" id="UP000075809"/>
    </source>
</evidence>
<dbReference type="Gene3D" id="2.60.40.150">
    <property type="entry name" value="C2 domain"/>
    <property type="match status" value="1"/>
</dbReference>
<dbReference type="STRING" id="64791.A0A151WUH4"/>
<dbReference type="GO" id="GO:0034451">
    <property type="term" value="C:centriolar satellite"/>
    <property type="evidence" value="ECO:0007669"/>
    <property type="project" value="TreeGrafter"/>
</dbReference>
<gene>
    <name evidence="3" type="ORF">ALC60_09376</name>
</gene>
<dbReference type="GO" id="GO:0061511">
    <property type="term" value="P:centriole elongation"/>
    <property type="evidence" value="ECO:0007669"/>
    <property type="project" value="TreeGrafter"/>
</dbReference>
<dbReference type="SMART" id="SM00239">
    <property type="entry name" value="C2"/>
    <property type="match status" value="2"/>
</dbReference>
<sequence>MDSQVKSNRSLPPLVKGKIHGSLKLVISEVLWIRTNPGDVTVVASWWGEHDNAQFRPRDSTTEIERTNEDVTEVYAIKTNATLFADYIKNCNAIEVVIVAENIHEIIGRGYIGELSKIFSYKYYFQFIPILSNNGHKIGKLHVSLQLTYLTKPFHYSNIQMETCKYNREKDRDILLFPIDNLQYNGKMPMKSYNDAENTKEKKFKKFEKIDTYNMYRSVFKNKQLEFQERRKKSNEMVTDKLVAQIVARAQYLREAILKETYKEDSSTLNDSSSSNELHFNTSSENKEKLNKYTLGMEMSFSEEKKVLNMLRPTPPCLIDLMPKIITTDKDNKNNGWNQSFSIKLDNPEEDVLNKNMTCTELKGTYPLDYVNSMKVFIESFTLTSAGYRRAKSTCLQYGVPLSLTYFIQYDTTFGSTKQANNSSKETKFTRTYAKKQVGQVVNFNSEGIYSISRHNINKNFPLRFKVFVKHHNQKLPTGLGFGFINISDITSTTNLSSTQCIVIVNKGIKIGDLKVTIELGCDFIHFGKEFVDAVISKKENLPILNKKALTSPNGNKYKSATGTHSSKSNCKVSSVSKQIKCLTSSNNKDIVITEDMTEHREQSLDNKKIDTNNPESGIKDKILLHGLIYVAEGKDLPESNTYLICRAFWREDKASSQICNNTKNPFYHFFQLVPLIHGTELLQRIRDNYIIIEVYNRQNSGIDNLLGIAKLPVHQLYIAYRDPLVLPHLLLSKYPVISVDGWVNINDPVNGKFCGKLLALVALGTAEQIALLEVTRGLRNTNNISRTNYSYHCYIPNNTNNAMGGQESLQYNIHEVSNLNSEKSTCSNNFAHVYSMLDRDLASVDYKTQESQTDISSLKNTRPQKPIQEAVSSEHLALRALVDHLTNVLHINKISTNQSAQTDINQVNEEKIHTELCLNTLNSNSLTDDSDSCNPKNDFRLPIEMYRSVGVGAEYEDLDQQQNNANNLSNSSLTEENAQKIESNISCNSSFFRSVIEIECALHLPKIEGLNELIEPSTYVTFQDLTHKLDSTNQLNSCMVTNVYPYSCNPKWNWKCDVKLSTDLLLNNQKRLILKVWHLIDPNTSKDINLRRDIVIGFSAIDLSILMAGFPTVSGWFHIMDFTGKCNGQIKISITPLDNLSSLGKFAPTNSTNLSRCSNSLQTNWPSLCNAPCTNTELNGAHQISYENQNNNKYVQNDCKLNTHIGHNLEDVSISFLSSSLKDLILINICYRQKLTELDEITKRLQSRLHDVTNMAFEDEFDNDFDIIEPNIDNENTNDRNVHQIIHYPQSTVSEYFNNGTSQMSKQCEIQSDRNVVNDEKQTSSLISGNCNLRFESASNKSRAISSEVTDLGYCSSSNTYFSQHPGCYHNQYQNRYSSTYNYLSDNTEYPVQGTKTHINHLLDKLSLDLPPRSSSETVIPIRKNILELFTSLREHKNNSQDKDKNNYDINTCTVLTQTDNEQYTSSSTANFITSKTTIEENISVEMPCNRISTVIREELVAEENDDVDDAICDELTTYLITSNVRHMNPDSIFNPLLYQHLIPDLQIAATASQEGEVVEQLDNRYIRNFAVHNSDIDLLKENSVFQNDTELKDRITVLEYDKKKEFFGLTPSDISENIDSNIDMTIIYESSENDLTSDNNTESTAIMSFDKSSIQQTEIEIKNYSIVSELPVTGVSRQAPEGGNPIEEVKTLLGAKQQNYIQNVSADN</sequence>